<keyword evidence="5" id="KW-1185">Reference proteome</keyword>
<comment type="similarity">
    <text evidence="1 2">Belongs to the small heat shock protein (HSP20) family.</text>
</comment>
<gene>
    <name evidence="4" type="ORF">H8R02_05690</name>
</gene>
<sequence length="142" mass="15472">MGNLKLLDPLFGDTFDSAMRRFFAAAPLEGDAPASKMKIDVTENADGYLVKADLPGMKKEDISVRVDGNFVQIDAQSGTEKETRGNGDKLLCRERTWGAVSRAFTLASDIDESMVDARYADGVLTLRLPRKAGNATKKITVN</sequence>
<dbReference type="InterPro" id="IPR008978">
    <property type="entry name" value="HSP20-like_chaperone"/>
</dbReference>
<dbReference type="Gene3D" id="2.60.40.790">
    <property type="match status" value="1"/>
</dbReference>
<evidence type="ECO:0000313" key="5">
    <source>
        <dbReference type="Proteomes" id="UP000596827"/>
    </source>
</evidence>
<organism evidence="4 5">
    <name type="scientific">Ramlibacter albus</name>
    <dbReference type="NCBI Taxonomy" id="2079448"/>
    <lineage>
        <taxon>Bacteria</taxon>
        <taxon>Pseudomonadati</taxon>
        <taxon>Pseudomonadota</taxon>
        <taxon>Betaproteobacteria</taxon>
        <taxon>Burkholderiales</taxon>
        <taxon>Comamonadaceae</taxon>
        <taxon>Ramlibacter</taxon>
    </lineage>
</organism>
<feature type="domain" description="SHSP" evidence="3">
    <location>
        <begin position="30"/>
        <end position="142"/>
    </location>
</feature>
<protein>
    <submittedName>
        <fullName evidence="4">Hsp20/alpha crystallin family protein</fullName>
    </submittedName>
</protein>
<dbReference type="RefSeq" id="WP_187080346.1">
    <property type="nucleotide sequence ID" value="NZ_JACORU010000001.1"/>
</dbReference>
<dbReference type="PANTHER" id="PTHR11527">
    <property type="entry name" value="HEAT-SHOCK PROTEIN 20 FAMILY MEMBER"/>
    <property type="match status" value="1"/>
</dbReference>
<dbReference type="AlphaFoldDB" id="A0A923M6R7"/>
<evidence type="ECO:0000313" key="4">
    <source>
        <dbReference type="EMBL" id="MBC5763933.1"/>
    </source>
</evidence>
<proteinExistence type="inferred from homology"/>
<reference evidence="4" key="1">
    <citation type="submission" date="2020-08" db="EMBL/GenBank/DDBJ databases">
        <title>Ramlibacter sp. GTP1 16S ribosomal RNA gene genome sequencing and assembly.</title>
        <authorList>
            <person name="Kang M."/>
        </authorList>
    </citation>
    <scope>NUCLEOTIDE SEQUENCE</scope>
    <source>
        <strain evidence="4">GTP1</strain>
    </source>
</reference>
<dbReference type="EMBL" id="JACORU010000001">
    <property type="protein sequence ID" value="MBC5763933.1"/>
    <property type="molecule type" value="Genomic_DNA"/>
</dbReference>
<dbReference type="SUPFAM" id="SSF49764">
    <property type="entry name" value="HSP20-like chaperones"/>
    <property type="match status" value="1"/>
</dbReference>
<dbReference type="Proteomes" id="UP000596827">
    <property type="component" value="Unassembled WGS sequence"/>
</dbReference>
<dbReference type="CDD" id="cd06464">
    <property type="entry name" value="ACD_sHsps-like"/>
    <property type="match status" value="1"/>
</dbReference>
<dbReference type="PROSITE" id="PS01031">
    <property type="entry name" value="SHSP"/>
    <property type="match status" value="1"/>
</dbReference>
<dbReference type="InterPro" id="IPR031107">
    <property type="entry name" value="Small_HSP"/>
</dbReference>
<evidence type="ECO:0000256" key="2">
    <source>
        <dbReference type="RuleBase" id="RU003616"/>
    </source>
</evidence>
<accession>A0A923M6R7</accession>
<comment type="caution">
    <text evidence="4">The sequence shown here is derived from an EMBL/GenBank/DDBJ whole genome shotgun (WGS) entry which is preliminary data.</text>
</comment>
<evidence type="ECO:0000256" key="1">
    <source>
        <dbReference type="PROSITE-ProRule" id="PRU00285"/>
    </source>
</evidence>
<dbReference type="InterPro" id="IPR002068">
    <property type="entry name" value="A-crystallin/Hsp20_dom"/>
</dbReference>
<dbReference type="Pfam" id="PF00011">
    <property type="entry name" value="HSP20"/>
    <property type="match status" value="1"/>
</dbReference>
<name>A0A923M6R7_9BURK</name>
<evidence type="ECO:0000259" key="3">
    <source>
        <dbReference type="PROSITE" id="PS01031"/>
    </source>
</evidence>